<sequence>MGLTVAVTGPTGEIGTSAVRALEDDPRVERVLGMARRPFDARARGWRKTEYRQGDILDRAAVDALVAPADVVVHLAYVILGSHEESERTNLRGSRNVFEAAVAGPRTRRLVYTSSVAAYGYHADNPVPLTEDVPARGSSEHYYSAQKAACERLLREITEGAASGLDVYVLRPCIVAGPEATVLLRNLPWEQAAPHVPEPLRRALGLVPGLKPVLPDPGVRFQLVHPEDVASAIAAAVAGDGPPGAYNLAADDTITVAEFAHAVGAYAVPVPSGVVGLTAELVGLLPLMPAKAEWIHAVRYPMLMDTAKAHRDLGWTPRHTAHDALKAMAS</sequence>
<dbReference type="InterPro" id="IPR050177">
    <property type="entry name" value="Lipid_A_modif_metabolic_enz"/>
</dbReference>
<gene>
    <name evidence="2" type="ORF">ACFQZM_02790</name>
</gene>
<dbReference type="InterPro" id="IPR036291">
    <property type="entry name" value="NAD(P)-bd_dom_sf"/>
</dbReference>
<name>A0ABW2XBR2_9ACTN</name>
<evidence type="ECO:0000259" key="1">
    <source>
        <dbReference type="Pfam" id="PF01370"/>
    </source>
</evidence>
<evidence type="ECO:0000313" key="3">
    <source>
        <dbReference type="Proteomes" id="UP001597063"/>
    </source>
</evidence>
<dbReference type="InterPro" id="IPR001509">
    <property type="entry name" value="Epimerase_deHydtase"/>
</dbReference>
<feature type="domain" description="NAD-dependent epimerase/dehydratase" evidence="1">
    <location>
        <begin position="5"/>
        <end position="249"/>
    </location>
</feature>
<accession>A0ABW2XBR2</accession>
<dbReference type="PANTHER" id="PTHR43245">
    <property type="entry name" value="BIFUNCTIONAL POLYMYXIN RESISTANCE PROTEIN ARNA"/>
    <property type="match status" value="1"/>
</dbReference>
<proteinExistence type="predicted"/>
<dbReference type="Gene3D" id="3.40.50.720">
    <property type="entry name" value="NAD(P)-binding Rossmann-like Domain"/>
    <property type="match status" value="1"/>
</dbReference>
<comment type="caution">
    <text evidence="2">The sequence shown here is derived from an EMBL/GenBank/DDBJ whole genome shotgun (WGS) entry which is preliminary data.</text>
</comment>
<dbReference type="EMBL" id="JBHTGP010000002">
    <property type="protein sequence ID" value="MFD0683412.1"/>
    <property type="molecule type" value="Genomic_DNA"/>
</dbReference>
<dbReference type="Pfam" id="PF01370">
    <property type="entry name" value="Epimerase"/>
    <property type="match status" value="1"/>
</dbReference>
<protein>
    <submittedName>
        <fullName evidence="2">NAD-dependent epimerase/dehydratase family protein</fullName>
    </submittedName>
</protein>
<dbReference type="Proteomes" id="UP001597063">
    <property type="component" value="Unassembled WGS sequence"/>
</dbReference>
<evidence type="ECO:0000313" key="2">
    <source>
        <dbReference type="EMBL" id="MFD0683412.1"/>
    </source>
</evidence>
<dbReference type="SUPFAM" id="SSF51735">
    <property type="entry name" value="NAD(P)-binding Rossmann-fold domains"/>
    <property type="match status" value="1"/>
</dbReference>
<keyword evidence="3" id="KW-1185">Reference proteome</keyword>
<organism evidence="2 3">
    <name type="scientific">Actinomadura fibrosa</name>
    <dbReference type="NCBI Taxonomy" id="111802"/>
    <lineage>
        <taxon>Bacteria</taxon>
        <taxon>Bacillati</taxon>
        <taxon>Actinomycetota</taxon>
        <taxon>Actinomycetes</taxon>
        <taxon>Streptosporangiales</taxon>
        <taxon>Thermomonosporaceae</taxon>
        <taxon>Actinomadura</taxon>
    </lineage>
</organism>
<reference evidence="3" key="1">
    <citation type="journal article" date="2019" name="Int. J. Syst. Evol. Microbiol.">
        <title>The Global Catalogue of Microorganisms (GCM) 10K type strain sequencing project: providing services to taxonomists for standard genome sequencing and annotation.</title>
        <authorList>
            <consortium name="The Broad Institute Genomics Platform"/>
            <consortium name="The Broad Institute Genome Sequencing Center for Infectious Disease"/>
            <person name="Wu L."/>
            <person name="Ma J."/>
        </authorList>
    </citation>
    <scope>NUCLEOTIDE SEQUENCE [LARGE SCALE GENOMIC DNA]</scope>
    <source>
        <strain evidence="3">JCM 9371</strain>
    </source>
</reference>
<dbReference type="RefSeq" id="WP_131757238.1">
    <property type="nucleotide sequence ID" value="NZ_CAACUY010000027.1"/>
</dbReference>